<evidence type="ECO:0000256" key="1">
    <source>
        <dbReference type="SAM" id="MobiDB-lite"/>
    </source>
</evidence>
<dbReference type="Proteomes" id="UP001501303">
    <property type="component" value="Unassembled WGS sequence"/>
</dbReference>
<dbReference type="InterPro" id="IPR011055">
    <property type="entry name" value="Dup_hybrid_motif"/>
</dbReference>
<accession>A0ABN2PRN1</accession>
<feature type="compositionally biased region" description="Basic and acidic residues" evidence="1">
    <location>
        <begin position="150"/>
        <end position="184"/>
    </location>
</feature>
<feature type="region of interest" description="Disordered" evidence="1">
    <location>
        <begin position="1"/>
        <end position="23"/>
    </location>
</feature>
<evidence type="ECO:0000313" key="3">
    <source>
        <dbReference type="EMBL" id="GAA1930115.1"/>
    </source>
</evidence>
<dbReference type="CDD" id="cd12797">
    <property type="entry name" value="M23_peptidase"/>
    <property type="match status" value="1"/>
</dbReference>
<dbReference type="PANTHER" id="PTHR21666:SF270">
    <property type="entry name" value="MUREIN HYDROLASE ACTIVATOR ENVC"/>
    <property type="match status" value="1"/>
</dbReference>
<feature type="region of interest" description="Disordered" evidence="1">
    <location>
        <begin position="37"/>
        <end position="59"/>
    </location>
</feature>
<gene>
    <name evidence="3" type="ORF">GCM10009716_42030</name>
</gene>
<feature type="domain" description="M23ase beta-sheet core" evidence="2">
    <location>
        <begin position="246"/>
        <end position="342"/>
    </location>
</feature>
<reference evidence="3 4" key="1">
    <citation type="journal article" date="2019" name="Int. J. Syst. Evol. Microbiol.">
        <title>The Global Catalogue of Microorganisms (GCM) 10K type strain sequencing project: providing services to taxonomists for standard genome sequencing and annotation.</title>
        <authorList>
            <consortium name="The Broad Institute Genomics Platform"/>
            <consortium name="The Broad Institute Genome Sequencing Center for Infectious Disease"/>
            <person name="Wu L."/>
            <person name="Ma J."/>
        </authorList>
    </citation>
    <scope>NUCLEOTIDE SEQUENCE [LARGE SCALE GENOMIC DNA]</scope>
    <source>
        <strain evidence="3 4">JCM 13581</strain>
    </source>
</reference>
<sequence length="354" mass="38394">MGCAVLTAVAPAQADSSTPTSPRNVEAIATEIERLRQEAARASERHERARRQEVRQRSEVQRLRGRLEGAREELAGLREIAGRQAREQYRNGGTSGLARLMLSDSPEHFLDQATRIGRGENAARQLLEQVLEAESQLVRDKTAAARAHARLREQEQRQRERKEGIDAKLARAERQLRELKEARQRAAARAAPAPGRVRHTPSGCPAAVRDAAALARRAGTADWVAPVESYVISASFAQAGGRWRNGHTGQDFAVPTGTPVRAVGDATVVTTGCGDAFGNSIVLAHDNGYYSQYAHLSLLEVKAGQRVGAGQRIGLSGSTGNSTGPHLHFEIRLTPYLGSAIDPVPWLRDHGVTI</sequence>
<dbReference type="Gene3D" id="2.70.70.10">
    <property type="entry name" value="Glucose Permease (Domain IIA)"/>
    <property type="match status" value="1"/>
</dbReference>
<feature type="region of interest" description="Disordered" evidence="1">
    <location>
        <begin position="148"/>
        <end position="203"/>
    </location>
</feature>
<name>A0ABN2PRN1_9ACTN</name>
<feature type="compositionally biased region" description="Polar residues" evidence="1">
    <location>
        <begin position="14"/>
        <end position="23"/>
    </location>
</feature>
<keyword evidence="4" id="KW-1185">Reference proteome</keyword>
<dbReference type="InterPro" id="IPR050570">
    <property type="entry name" value="Cell_wall_metabolism_enzyme"/>
</dbReference>
<evidence type="ECO:0000259" key="2">
    <source>
        <dbReference type="Pfam" id="PF01551"/>
    </source>
</evidence>
<dbReference type="Gene3D" id="6.10.250.3150">
    <property type="match status" value="1"/>
</dbReference>
<dbReference type="SUPFAM" id="SSF51261">
    <property type="entry name" value="Duplicated hybrid motif"/>
    <property type="match status" value="1"/>
</dbReference>
<evidence type="ECO:0000313" key="4">
    <source>
        <dbReference type="Proteomes" id="UP001501303"/>
    </source>
</evidence>
<protein>
    <submittedName>
        <fullName evidence="3">M23 family metallopeptidase</fullName>
    </submittedName>
</protein>
<dbReference type="Pfam" id="PF01551">
    <property type="entry name" value="Peptidase_M23"/>
    <property type="match status" value="1"/>
</dbReference>
<proteinExistence type="predicted"/>
<feature type="compositionally biased region" description="Low complexity" evidence="1">
    <location>
        <begin position="185"/>
        <end position="195"/>
    </location>
</feature>
<comment type="caution">
    <text evidence="3">The sequence shown here is derived from an EMBL/GenBank/DDBJ whole genome shotgun (WGS) entry which is preliminary data.</text>
</comment>
<dbReference type="PANTHER" id="PTHR21666">
    <property type="entry name" value="PEPTIDASE-RELATED"/>
    <property type="match status" value="1"/>
</dbReference>
<dbReference type="EMBL" id="BAAAMJ010000057">
    <property type="protein sequence ID" value="GAA1930115.1"/>
    <property type="molecule type" value="Genomic_DNA"/>
</dbReference>
<dbReference type="InterPro" id="IPR016047">
    <property type="entry name" value="M23ase_b-sheet_dom"/>
</dbReference>
<organism evidence="3 4">
    <name type="scientific">Streptomyces sodiiphilus</name>
    <dbReference type="NCBI Taxonomy" id="226217"/>
    <lineage>
        <taxon>Bacteria</taxon>
        <taxon>Bacillati</taxon>
        <taxon>Actinomycetota</taxon>
        <taxon>Actinomycetes</taxon>
        <taxon>Kitasatosporales</taxon>
        <taxon>Streptomycetaceae</taxon>
        <taxon>Streptomyces</taxon>
    </lineage>
</organism>